<protein>
    <recommendedName>
        <fullName evidence="7">Protein arginine methyltransferase NDUFAF7</fullName>
        <ecNumber evidence="7">2.1.1.320</ecNumber>
    </recommendedName>
</protein>
<organism evidence="8 9">
    <name type="scientific">Cylindrobasidium torrendii FP15055 ss-10</name>
    <dbReference type="NCBI Taxonomy" id="1314674"/>
    <lineage>
        <taxon>Eukaryota</taxon>
        <taxon>Fungi</taxon>
        <taxon>Dikarya</taxon>
        <taxon>Basidiomycota</taxon>
        <taxon>Agaricomycotina</taxon>
        <taxon>Agaricomycetes</taxon>
        <taxon>Agaricomycetidae</taxon>
        <taxon>Agaricales</taxon>
        <taxon>Marasmiineae</taxon>
        <taxon>Physalacriaceae</taxon>
        <taxon>Cylindrobasidium</taxon>
    </lineage>
</organism>
<dbReference type="SUPFAM" id="SSF53335">
    <property type="entry name" value="S-adenosyl-L-methionine-dependent methyltransferases"/>
    <property type="match status" value="1"/>
</dbReference>
<dbReference type="AlphaFoldDB" id="A0A0D7B6G5"/>
<keyword evidence="5 7" id="KW-0496">Mitochondrion</keyword>
<evidence type="ECO:0000256" key="4">
    <source>
        <dbReference type="ARBA" id="ARBA00022679"/>
    </source>
</evidence>
<comment type="subcellular location">
    <subcellularLocation>
        <location evidence="1 7">Mitochondrion</location>
    </subcellularLocation>
</comment>
<dbReference type="PANTHER" id="PTHR12049">
    <property type="entry name" value="PROTEIN ARGININE METHYLTRANSFERASE NDUFAF7, MITOCHONDRIAL"/>
    <property type="match status" value="1"/>
</dbReference>
<evidence type="ECO:0000256" key="3">
    <source>
        <dbReference type="ARBA" id="ARBA00022603"/>
    </source>
</evidence>
<dbReference type="EC" id="2.1.1.320" evidence="7"/>
<evidence type="ECO:0000256" key="7">
    <source>
        <dbReference type="RuleBase" id="RU364114"/>
    </source>
</evidence>
<evidence type="ECO:0000256" key="6">
    <source>
        <dbReference type="ARBA" id="ARBA00048612"/>
    </source>
</evidence>
<dbReference type="Gene3D" id="3.40.50.12710">
    <property type="match status" value="1"/>
</dbReference>
<name>A0A0D7B6G5_9AGAR</name>
<evidence type="ECO:0000256" key="5">
    <source>
        <dbReference type="ARBA" id="ARBA00023128"/>
    </source>
</evidence>
<keyword evidence="4 7" id="KW-0808">Transferase</keyword>
<dbReference type="EMBL" id="KN880604">
    <property type="protein sequence ID" value="KIY65116.1"/>
    <property type="molecule type" value="Genomic_DNA"/>
</dbReference>
<sequence length="513" mass="59796">MRLLSPTLLRCSVRTRSPLLIRARPISTRPTDKWNYNRSPLFDPDEKDTSKFPFTTANELETQKNYPRGVKMLTRDFIEDSLYNPNYGYFSKEATIFNENMPPFEFDKIRNSVEFQEIVAARYAPYDANTQLWHTPTELFKPYYGHAIAQCIVAEYLLKYFPYDDFVIYEIGAGNGTLARNVLDLLRDEYPEVYERTRYTIIEISENLSNTQRRNLAEHDCVEIVNKSVFRWDRREPAPCFFIAMEVIDNFAHDVIRYDLRTLQPYQGVVVVDNEGDLDMVYTPIHDPLIRMYLHLRARLQHELPFSKAFTYSPIRKLYSMLPFAANMSQPEFIPTRMLSLLRTLRTHFPRHRLLLSDFSSLPDAIPGKNAPVVQTRFQKTTIPTETLLVRPGAFDIFFPTDFEQLRDMYEQTLDQPPCRSDDIFPLRLTPLTTNSSDIGAGQDYFSTHRAKTNRRFPIDGVVSASGLPVGEKKSSVYTHAEFLQTYADLGETRLRNGENPMLDFYKNVKFLF</sequence>
<dbReference type="GO" id="GO:0035243">
    <property type="term" value="F:protein-arginine omega-N symmetric methyltransferase activity"/>
    <property type="evidence" value="ECO:0007669"/>
    <property type="project" value="UniProtKB-EC"/>
</dbReference>
<dbReference type="PANTHER" id="PTHR12049:SF5">
    <property type="entry name" value="PROTEIN ARGININE METHYLTRANSFERASE NDUFAF7 HOMOLOG, MITOCHONDRIAL"/>
    <property type="match status" value="1"/>
</dbReference>
<keyword evidence="9" id="KW-1185">Reference proteome</keyword>
<dbReference type="InterPro" id="IPR029063">
    <property type="entry name" value="SAM-dependent_MTases_sf"/>
</dbReference>
<evidence type="ECO:0000256" key="2">
    <source>
        <dbReference type="ARBA" id="ARBA00005891"/>
    </source>
</evidence>
<keyword evidence="3 7" id="KW-0489">Methyltransferase</keyword>
<evidence type="ECO:0000313" key="9">
    <source>
        <dbReference type="Proteomes" id="UP000054007"/>
    </source>
</evidence>
<dbReference type="InterPro" id="IPR003788">
    <property type="entry name" value="NDUFAF7"/>
</dbReference>
<evidence type="ECO:0000256" key="1">
    <source>
        <dbReference type="ARBA" id="ARBA00004173"/>
    </source>
</evidence>
<comment type="function">
    <text evidence="7">Arginine methyltransferase involved in the assembly or stability of mitochondrial NADH:ubiquinone oxidoreductase complex (complex I).</text>
</comment>
<dbReference type="OrthoDB" id="17415at2759"/>
<evidence type="ECO:0000313" key="8">
    <source>
        <dbReference type="EMBL" id="KIY65116.1"/>
    </source>
</evidence>
<accession>A0A0D7B6G5</accession>
<proteinExistence type="inferred from homology"/>
<dbReference type="InterPro" id="IPR038375">
    <property type="entry name" value="NDUFAF7_sf"/>
</dbReference>
<comment type="catalytic activity">
    <reaction evidence="6 7">
        <text>L-arginyl-[protein] + 2 S-adenosyl-L-methionine = N(omega),N(omega)'-dimethyl-L-arginyl-[protein] + 2 S-adenosyl-L-homocysteine + 2 H(+)</text>
        <dbReference type="Rhea" id="RHEA:48108"/>
        <dbReference type="Rhea" id="RHEA-COMP:10532"/>
        <dbReference type="Rhea" id="RHEA-COMP:11992"/>
        <dbReference type="ChEBI" id="CHEBI:15378"/>
        <dbReference type="ChEBI" id="CHEBI:29965"/>
        <dbReference type="ChEBI" id="CHEBI:57856"/>
        <dbReference type="ChEBI" id="CHEBI:59789"/>
        <dbReference type="ChEBI" id="CHEBI:88221"/>
        <dbReference type="EC" id="2.1.1.320"/>
    </reaction>
</comment>
<dbReference type="GO" id="GO:0005739">
    <property type="term" value="C:mitochondrion"/>
    <property type="evidence" value="ECO:0007669"/>
    <property type="project" value="UniProtKB-SubCell"/>
</dbReference>
<dbReference type="Proteomes" id="UP000054007">
    <property type="component" value="Unassembled WGS sequence"/>
</dbReference>
<dbReference type="STRING" id="1314674.A0A0D7B6G5"/>
<dbReference type="Pfam" id="PF02636">
    <property type="entry name" value="Methyltransf_28"/>
    <property type="match status" value="1"/>
</dbReference>
<comment type="similarity">
    <text evidence="2 7">Belongs to the NDUFAF7 family.</text>
</comment>
<dbReference type="GO" id="GO:0032259">
    <property type="term" value="P:methylation"/>
    <property type="evidence" value="ECO:0007669"/>
    <property type="project" value="UniProtKB-KW"/>
</dbReference>
<reference evidence="8 9" key="1">
    <citation type="journal article" date="2015" name="Fungal Genet. Biol.">
        <title>Evolution of novel wood decay mechanisms in Agaricales revealed by the genome sequences of Fistulina hepatica and Cylindrobasidium torrendii.</title>
        <authorList>
            <person name="Floudas D."/>
            <person name="Held B.W."/>
            <person name="Riley R."/>
            <person name="Nagy L.G."/>
            <person name="Koehler G."/>
            <person name="Ransdell A.S."/>
            <person name="Younus H."/>
            <person name="Chow J."/>
            <person name="Chiniquy J."/>
            <person name="Lipzen A."/>
            <person name="Tritt A."/>
            <person name="Sun H."/>
            <person name="Haridas S."/>
            <person name="LaButti K."/>
            <person name="Ohm R.A."/>
            <person name="Kues U."/>
            <person name="Blanchette R.A."/>
            <person name="Grigoriev I.V."/>
            <person name="Minto R.E."/>
            <person name="Hibbett D.S."/>
        </authorList>
    </citation>
    <scope>NUCLEOTIDE SEQUENCE [LARGE SCALE GENOMIC DNA]</scope>
    <source>
        <strain evidence="8 9">FP15055 ss-10</strain>
    </source>
</reference>
<gene>
    <name evidence="8" type="ORF">CYLTODRAFT_379932</name>
</gene>